<feature type="domain" description="Glycoside hydrolase family 2" evidence="7">
    <location>
        <begin position="688"/>
        <end position="786"/>
    </location>
</feature>
<sequence>MFYSSKEDTFAERTENAFPSAPSFDDSTWTKVTLPHDWAVLEGFDSLLEGQTGKLPYEGVGWYRKGLTLDSGDRGKSIFLGIDGAMSEARIFVNGQEISYRPNGYTSYRVQLPNEHLKFDEPNSIAIRLQNLTESSRWYPGAGLYRDVWLSKTNPIHFAHNGIIVRNPLEKNGVTQVEITTEIVGKDDTLRISFEATQEGQVIGSSKPASAQNSPFKLDLTSPRPWTLGDPALVKFTAKLHQDEKVIDELSLTTGIRTLTFLADEGFLLNGTPTELKGVCIHHDLGPLGAAFNRSAARRQIQLLKKMGCNAIRTVHNPPAPGFVELCDEEGILLLIEAFDTWDIPKRKNDYSRFFEDWHEKDLRSMVRNFRNSPSVIMWSLGNNVAGGYHNRSRGLFLAQSLRQIVESEDPTRQVTICNHSLETSLNLSKGLDLLGLNYNPNLYAEIRSEAQTLALFGAETTRTISSRGEYFFPMEWKRNSGYDLASFQISSYDRSAPPWGFPAEVELEGVATTRPWNLGQFVWTGYDFLGDPWPFLPRNILKNMPKTKPIRVRKSRIETISPSRSSYYGIMDLCGFPKDRFYLYQAAWKPELPVAHLLPHWNWPEEQVGQITPVHLYTNGDEAELFLNEQSKGRFQKGDPTTDQKSNYRIHWDAIRYEPGELKAVVYKEGKPWAESVVRTAGEPKSLNLQADRLAVSANGSDYAFLTASIVDSGGNSVPTANNKLQFRVEGPGRVIATGNGDSSNLTKFSSPDREAFNSLCLAIVAVDEPGKVKISVSSEGLASSYLTLTGQNTITETEVPDN</sequence>
<dbReference type="InterPro" id="IPR006103">
    <property type="entry name" value="Glyco_hydro_2_cat"/>
</dbReference>
<keyword evidence="2" id="KW-0378">Hydrolase</keyword>
<dbReference type="InterPro" id="IPR032311">
    <property type="entry name" value="DUF4982"/>
</dbReference>
<dbReference type="InterPro" id="IPR051913">
    <property type="entry name" value="GH2_Domain-Containing"/>
</dbReference>
<dbReference type="Pfam" id="PF02836">
    <property type="entry name" value="Glyco_hydro_2_C"/>
    <property type="match status" value="1"/>
</dbReference>
<accession>A0A918WQK0</accession>
<protein>
    <submittedName>
        <fullName evidence="8">Beta-galactosidase</fullName>
    </submittedName>
</protein>
<dbReference type="PANTHER" id="PTHR42732:SF1">
    <property type="entry name" value="BETA-MANNOSIDASE"/>
    <property type="match status" value="1"/>
</dbReference>
<evidence type="ECO:0000256" key="3">
    <source>
        <dbReference type="ARBA" id="ARBA00023295"/>
    </source>
</evidence>
<reference evidence="8" key="2">
    <citation type="submission" date="2020-09" db="EMBL/GenBank/DDBJ databases">
        <authorList>
            <person name="Sun Q."/>
            <person name="Kim S."/>
        </authorList>
    </citation>
    <scope>NUCLEOTIDE SEQUENCE</scope>
    <source>
        <strain evidence="8">KCTC 12988</strain>
    </source>
</reference>
<keyword evidence="9" id="KW-1185">Reference proteome</keyword>
<evidence type="ECO:0000313" key="8">
    <source>
        <dbReference type="EMBL" id="GHC67942.1"/>
    </source>
</evidence>
<dbReference type="PANTHER" id="PTHR42732">
    <property type="entry name" value="BETA-GALACTOSIDASE"/>
    <property type="match status" value="1"/>
</dbReference>
<evidence type="ECO:0000256" key="2">
    <source>
        <dbReference type="ARBA" id="ARBA00022801"/>
    </source>
</evidence>
<evidence type="ECO:0000259" key="6">
    <source>
        <dbReference type="Pfam" id="PF16355"/>
    </source>
</evidence>
<dbReference type="Pfam" id="PF16355">
    <property type="entry name" value="DUF4982"/>
    <property type="match status" value="1"/>
</dbReference>
<evidence type="ECO:0000313" key="9">
    <source>
        <dbReference type="Proteomes" id="UP000644507"/>
    </source>
</evidence>
<dbReference type="Gene3D" id="2.60.40.10">
    <property type="entry name" value="Immunoglobulins"/>
    <property type="match status" value="3"/>
</dbReference>
<evidence type="ECO:0000259" key="4">
    <source>
        <dbReference type="Pfam" id="PF00703"/>
    </source>
</evidence>
<dbReference type="AlphaFoldDB" id="A0A918WQK0"/>
<gene>
    <name evidence="8" type="ORF">GCM10007100_40080</name>
</gene>
<dbReference type="InterPro" id="IPR006101">
    <property type="entry name" value="Glyco_hydro_2"/>
</dbReference>
<keyword evidence="3" id="KW-0326">Glycosidase</keyword>
<feature type="domain" description="Glycoside hydrolase family 2 catalytic" evidence="5">
    <location>
        <begin position="263"/>
        <end position="427"/>
    </location>
</feature>
<name>A0A918WQK0_9BACT</name>
<comment type="caution">
    <text evidence="8">The sequence shown here is derived from an EMBL/GenBank/DDBJ whole genome shotgun (WGS) entry which is preliminary data.</text>
</comment>
<dbReference type="InterPro" id="IPR036156">
    <property type="entry name" value="Beta-gal/glucu_dom_sf"/>
</dbReference>
<evidence type="ECO:0000259" key="7">
    <source>
        <dbReference type="Pfam" id="PF18565"/>
    </source>
</evidence>
<proteinExistence type="inferred from homology"/>
<dbReference type="InterPro" id="IPR017853">
    <property type="entry name" value="GH"/>
</dbReference>
<dbReference type="InterPro" id="IPR040605">
    <property type="entry name" value="Glyco_hydro2_dom5"/>
</dbReference>
<dbReference type="RefSeq" id="WP_189574572.1">
    <property type="nucleotide sequence ID" value="NZ_BMXI01000031.1"/>
</dbReference>
<feature type="domain" description="DUF4982" evidence="6">
    <location>
        <begin position="610"/>
        <end position="675"/>
    </location>
</feature>
<reference evidence="8" key="1">
    <citation type="journal article" date="2014" name="Int. J. Syst. Evol. Microbiol.">
        <title>Complete genome sequence of Corynebacterium casei LMG S-19264T (=DSM 44701T), isolated from a smear-ripened cheese.</title>
        <authorList>
            <consortium name="US DOE Joint Genome Institute (JGI-PGF)"/>
            <person name="Walter F."/>
            <person name="Albersmeier A."/>
            <person name="Kalinowski J."/>
            <person name="Ruckert C."/>
        </authorList>
    </citation>
    <scope>NUCLEOTIDE SEQUENCE</scope>
    <source>
        <strain evidence="8">KCTC 12988</strain>
    </source>
</reference>
<dbReference type="GO" id="GO:0005975">
    <property type="term" value="P:carbohydrate metabolic process"/>
    <property type="evidence" value="ECO:0007669"/>
    <property type="project" value="InterPro"/>
</dbReference>
<dbReference type="Pfam" id="PF00703">
    <property type="entry name" value="Glyco_hydro_2"/>
    <property type="match status" value="1"/>
</dbReference>
<evidence type="ECO:0000259" key="5">
    <source>
        <dbReference type="Pfam" id="PF02836"/>
    </source>
</evidence>
<dbReference type="InterPro" id="IPR013783">
    <property type="entry name" value="Ig-like_fold"/>
</dbReference>
<dbReference type="EMBL" id="BMXI01000031">
    <property type="protein sequence ID" value="GHC67942.1"/>
    <property type="molecule type" value="Genomic_DNA"/>
</dbReference>
<comment type="similarity">
    <text evidence="1">Belongs to the glycosyl hydrolase 2 family.</text>
</comment>
<organism evidence="8 9">
    <name type="scientific">Roseibacillus persicicus</name>
    <dbReference type="NCBI Taxonomy" id="454148"/>
    <lineage>
        <taxon>Bacteria</taxon>
        <taxon>Pseudomonadati</taxon>
        <taxon>Verrucomicrobiota</taxon>
        <taxon>Verrucomicrobiia</taxon>
        <taxon>Verrucomicrobiales</taxon>
        <taxon>Verrucomicrobiaceae</taxon>
        <taxon>Roseibacillus</taxon>
    </lineage>
</organism>
<dbReference type="SUPFAM" id="SSF51445">
    <property type="entry name" value="(Trans)glycosidases"/>
    <property type="match status" value="1"/>
</dbReference>
<dbReference type="SUPFAM" id="SSF49785">
    <property type="entry name" value="Galactose-binding domain-like"/>
    <property type="match status" value="1"/>
</dbReference>
<dbReference type="InterPro" id="IPR008979">
    <property type="entry name" value="Galactose-bd-like_sf"/>
</dbReference>
<dbReference type="PRINTS" id="PR00132">
    <property type="entry name" value="GLHYDRLASE2"/>
</dbReference>
<dbReference type="InterPro" id="IPR006102">
    <property type="entry name" value="Ig-like_GH2"/>
</dbReference>
<dbReference type="Pfam" id="PF18565">
    <property type="entry name" value="Glyco_hydro2_C5"/>
    <property type="match status" value="1"/>
</dbReference>
<dbReference type="Gene3D" id="2.60.120.260">
    <property type="entry name" value="Galactose-binding domain-like"/>
    <property type="match status" value="1"/>
</dbReference>
<evidence type="ECO:0000256" key="1">
    <source>
        <dbReference type="ARBA" id="ARBA00007401"/>
    </source>
</evidence>
<dbReference type="SUPFAM" id="SSF49303">
    <property type="entry name" value="beta-Galactosidase/glucuronidase domain"/>
    <property type="match status" value="1"/>
</dbReference>
<dbReference type="Gene3D" id="3.20.20.80">
    <property type="entry name" value="Glycosidases"/>
    <property type="match status" value="1"/>
</dbReference>
<dbReference type="Proteomes" id="UP000644507">
    <property type="component" value="Unassembled WGS sequence"/>
</dbReference>
<dbReference type="GO" id="GO:0004553">
    <property type="term" value="F:hydrolase activity, hydrolyzing O-glycosyl compounds"/>
    <property type="evidence" value="ECO:0007669"/>
    <property type="project" value="InterPro"/>
</dbReference>
<feature type="domain" description="Glycoside hydrolase family 2 immunoglobulin-like beta-sandwich" evidence="4">
    <location>
        <begin position="173"/>
        <end position="257"/>
    </location>
</feature>